<dbReference type="SUPFAM" id="SSF54909">
    <property type="entry name" value="Dimeric alpha+beta barrel"/>
    <property type="match status" value="1"/>
</dbReference>
<protein>
    <submittedName>
        <fullName evidence="1">Unannotated protein</fullName>
    </submittedName>
</protein>
<dbReference type="InterPro" id="IPR011008">
    <property type="entry name" value="Dimeric_a/b-barrel"/>
</dbReference>
<name>A0A6J6N8N5_9ZZZZ</name>
<reference evidence="1" key="1">
    <citation type="submission" date="2020-05" db="EMBL/GenBank/DDBJ databases">
        <authorList>
            <person name="Chiriac C."/>
            <person name="Salcher M."/>
            <person name="Ghai R."/>
            <person name="Kavagutti S V."/>
        </authorList>
    </citation>
    <scope>NUCLEOTIDE SEQUENCE</scope>
</reference>
<gene>
    <name evidence="1" type="ORF">UFOPK2342_01296</name>
</gene>
<dbReference type="AlphaFoldDB" id="A0A6J6N8N5"/>
<sequence length="119" mass="12815">MISFNDGDMTFPEEDFPAVAKAAHEVMREGVEAGIWLEGGGGFMGYSPRVVGLDGWVSDGPLTASPVHIGGFSVIQVASDEEAHRWAHKIAVACRCPQEVRKIMDDPEGDRIFLGNASL</sequence>
<proteinExistence type="predicted"/>
<dbReference type="Gene3D" id="3.30.70.1060">
    <property type="entry name" value="Dimeric alpha+beta barrel"/>
    <property type="match status" value="1"/>
</dbReference>
<evidence type="ECO:0000313" key="1">
    <source>
        <dbReference type="EMBL" id="CAB4682910.1"/>
    </source>
</evidence>
<organism evidence="1">
    <name type="scientific">freshwater metagenome</name>
    <dbReference type="NCBI Taxonomy" id="449393"/>
    <lineage>
        <taxon>unclassified sequences</taxon>
        <taxon>metagenomes</taxon>
        <taxon>ecological metagenomes</taxon>
    </lineage>
</organism>
<accession>A0A6J6N8N5</accession>
<dbReference type="EMBL" id="CAEZXB010000029">
    <property type="protein sequence ID" value="CAB4682910.1"/>
    <property type="molecule type" value="Genomic_DNA"/>
</dbReference>